<keyword evidence="2" id="KW-0808">Transferase</keyword>
<organism evidence="6 7">
    <name type="scientific">Candidatus Abyssobacteria bacterium SURF_17</name>
    <dbReference type="NCBI Taxonomy" id="2093361"/>
    <lineage>
        <taxon>Bacteria</taxon>
        <taxon>Pseudomonadati</taxon>
        <taxon>Candidatus Hydrogenedentota</taxon>
        <taxon>Candidatus Abyssobacteria</taxon>
    </lineage>
</organism>
<feature type="domain" description="Carbohydrate kinase FGGY N-terminal" evidence="4">
    <location>
        <begin position="10"/>
        <end position="267"/>
    </location>
</feature>
<dbReference type="InterPro" id="IPR000577">
    <property type="entry name" value="Carb_kinase_FGGY"/>
</dbReference>
<dbReference type="GO" id="GO:0005737">
    <property type="term" value="C:cytoplasm"/>
    <property type="evidence" value="ECO:0007669"/>
    <property type="project" value="TreeGrafter"/>
</dbReference>
<dbReference type="InterPro" id="IPR018485">
    <property type="entry name" value="FGGY_C"/>
</dbReference>
<sequence>MARTANRKLVLGVDVGTGSVRAGVFTLQGKMLGTGECPIDIFRPKPDFVEQSSKNIWDAAGRAIRQCLRSASAKPADVIGLSFDATCSLVALDRDAKPITVSPTGKANQNIIVWMDHRATDQADRINSTRHRVLRYVGGKLSPEQEPPKLLWIKENLPRTWCDAGKFFDLADFMVYAASGVDIRSLCTVVCKWTYLGHERKYGRWDMSFFKQVGLEDLFEGDKVGSVVRPMGTYAGPLAERAAKSLGLSPGIAVGVGIIDAHAGGVGVLGPALKQGGGEAGSLTDVLALIGGTSSCHMATTARPVFVKGVWGPYYGAMIPGMWLLEGGQSATGSLVDHVIADSAVGVQLASIAKKGGSTPYEILNVVVGRIKKRDQKGPEITKNLHVLPYYHGNRSPHADPYARGMVDGLSLDRSLENLALRYYATVQAIAYGTRNIIESLNAKGLSIKRIHACGGGTKNSLWLQEHADITGCDIMLPREPEAMLLGTAILAAVAAGAYPSVTEAMAAMGHSGKTVKADSSTSAYHDAKYSIFHKMYAYQLAHRKLMAGF</sequence>
<comment type="similarity">
    <text evidence="1">Belongs to the FGGY kinase family.</text>
</comment>
<protein>
    <submittedName>
        <fullName evidence="6">Ribulokinase</fullName>
    </submittedName>
</protein>
<dbReference type="PANTHER" id="PTHR43435:SF4">
    <property type="entry name" value="FGGY CARBOHYDRATE KINASE DOMAIN-CONTAINING PROTEIN"/>
    <property type="match status" value="1"/>
</dbReference>
<dbReference type="EMBL" id="QZKI01000072">
    <property type="protein sequence ID" value="RJP70170.1"/>
    <property type="molecule type" value="Genomic_DNA"/>
</dbReference>
<evidence type="ECO:0000256" key="1">
    <source>
        <dbReference type="ARBA" id="ARBA00009156"/>
    </source>
</evidence>
<dbReference type="SUPFAM" id="SSF53067">
    <property type="entry name" value="Actin-like ATPase domain"/>
    <property type="match status" value="2"/>
</dbReference>
<dbReference type="Pfam" id="PF02782">
    <property type="entry name" value="FGGY_C"/>
    <property type="match status" value="1"/>
</dbReference>
<dbReference type="Proteomes" id="UP000285961">
    <property type="component" value="Unassembled WGS sequence"/>
</dbReference>
<dbReference type="InterPro" id="IPR018484">
    <property type="entry name" value="FGGY_N"/>
</dbReference>
<evidence type="ECO:0000259" key="4">
    <source>
        <dbReference type="Pfam" id="PF00370"/>
    </source>
</evidence>
<dbReference type="NCBIfam" id="TIGR01315">
    <property type="entry name" value="5C_CHO_kinase"/>
    <property type="match status" value="1"/>
</dbReference>
<accession>A0A419EYU5</accession>
<comment type="caution">
    <text evidence="6">The sequence shown here is derived from an EMBL/GenBank/DDBJ whole genome shotgun (WGS) entry which is preliminary data.</text>
</comment>
<dbReference type="Pfam" id="PF00370">
    <property type="entry name" value="FGGY_N"/>
    <property type="match status" value="1"/>
</dbReference>
<feature type="domain" description="Carbohydrate kinase FGGY C-terminal" evidence="5">
    <location>
        <begin position="288"/>
        <end position="496"/>
    </location>
</feature>
<name>A0A419EYU5_9BACT</name>
<dbReference type="AlphaFoldDB" id="A0A419EYU5"/>
<evidence type="ECO:0000313" key="6">
    <source>
        <dbReference type="EMBL" id="RJP70170.1"/>
    </source>
</evidence>
<dbReference type="PANTHER" id="PTHR43435">
    <property type="entry name" value="RIBULOKINASE"/>
    <property type="match status" value="1"/>
</dbReference>
<evidence type="ECO:0000256" key="3">
    <source>
        <dbReference type="ARBA" id="ARBA00022777"/>
    </source>
</evidence>
<reference evidence="6 7" key="1">
    <citation type="journal article" date="2017" name="ISME J.">
        <title>Energy and carbon metabolisms in a deep terrestrial subsurface fluid microbial community.</title>
        <authorList>
            <person name="Momper L."/>
            <person name="Jungbluth S.P."/>
            <person name="Lee M.D."/>
            <person name="Amend J.P."/>
        </authorList>
    </citation>
    <scope>NUCLEOTIDE SEQUENCE [LARGE SCALE GENOMIC DNA]</scope>
    <source>
        <strain evidence="6">SURF_17</strain>
    </source>
</reference>
<evidence type="ECO:0000256" key="2">
    <source>
        <dbReference type="ARBA" id="ARBA00022679"/>
    </source>
</evidence>
<dbReference type="GO" id="GO:0019321">
    <property type="term" value="P:pentose metabolic process"/>
    <property type="evidence" value="ECO:0007669"/>
    <property type="project" value="TreeGrafter"/>
</dbReference>
<keyword evidence="3 6" id="KW-0418">Kinase</keyword>
<gene>
    <name evidence="6" type="ORF">C4532_09680</name>
</gene>
<proteinExistence type="inferred from homology"/>
<dbReference type="InterPro" id="IPR006003">
    <property type="entry name" value="FGGY_RbtK-like"/>
</dbReference>
<dbReference type="CDD" id="cd07782">
    <property type="entry name" value="ASKHA_NBD_FGGY_D-RBK"/>
    <property type="match status" value="1"/>
</dbReference>
<dbReference type="GO" id="GO:0019150">
    <property type="term" value="F:D-ribulokinase activity"/>
    <property type="evidence" value="ECO:0007669"/>
    <property type="project" value="TreeGrafter"/>
</dbReference>
<evidence type="ECO:0000313" key="7">
    <source>
        <dbReference type="Proteomes" id="UP000285961"/>
    </source>
</evidence>
<dbReference type="InterPro" id="IPR043129">
    <property type="entry name" value="ATPase_NBD"/>
</dbReference>
<dbReference type="Gene3D" id="3.30.420.40">
    <property type="match status" value="1"/>
</dbReference>
<dbReference type="Gene3D" id="1.20.58.2240">
    <property type="match status" value="1"/>
</dbReference>
<evidence type="ECO:0000259" key="5">
    <source>
        <dbReference type="Pfam" id="PF02782"/>
    </source>
</evidence>
<dbReference type="PIRSF" id="PIRSF000538">
    <property type="entry name" value="GlpK"/>
    <property type="match status" value="1"/>
</dbReference>